<reference evidence="3" key="1">
    <citation type="journal article" date="2010" name="Int. J. Syst. Evol. Microbiol.">
        <title>Porticoccus litoralis gen. nov., sp. nov., a gammaproteobacterium isolated from the Yellow Sea.</title>
        <authorList>
            <person name="Oh H.M."/>
            <person name="Kim H."/>
            <person name="Kim K.M."/>
            <person name="Min G.S."/>
            <person name="Cho J.C."/>
        </authorList>
    </citation>
    <scope>NUCLEOTIDE SEQUENCE</scope>
    <source>
        <strain evidence="3">DSM 25064</strain>
    </source>
</reference>
<dbReference type="Pfam" id="PF01078">
    <property type="entry name" value="Mg_chelatase"/>
    <property type="match status" value="1"/>
</dbReference>
<comment type="caution">
    <text evidence="3">The sequence shown here is derived from an EMBL/GenBank/DDBJ whole genome shotgun (WGS) entry which is preliminary data.</text>
</comment>
<dbReference type="InterPro" id="IPR014721">
    <property type="entry name" value="Ribsml_uS5_D2-typ_fold_subgr"/>
</dbReference>
<dbReference type="Gene3D" id="3.30.230.10">
    <property type="match status" value="1"/>
</dbReference>
<dbReference type="InterPro" id="IPR000523">
    <property type="entry name" value="Mg_chelatse_chII-like_cat_dom"/>
</dbReference>
<dbReference type="PANTHER" id="PTHR32039">
    <property type="entry name" value="MAGNESIUM-CHELATASE SUBUNIT CHLI"/>
    <property type="match status" value="1"/>
</dbReference>
<dbReference type="EMBL" id="JAUUUU010000002">
    <property type="protein sequence ID" value="MDP1520319.1"/>
    <property type="molecule type" value="Genomic_DNA"/>
</dbReference>
<evidence type="ECO:0000313" key="4">
    <source>
        <dbReference type="Proteomes" id="UP001178354"/>
    </source>
</evidence>
<dbReference type="Pfam" id="PF13541">
    <property type="entry name" value="ChlI"/>
    <property type="match status" value="1"/>
</dbReference>
<dbReference type="InterPro" id="IPR020568">
    <property type="entry name" value="Ribosomal_Su5_D2-typ_SF"/>
</dbReference>
<name>A0AAW8B252_9GAMM</name>
<dbReference type="GO" id="GO:0005524">
    <property type="term" value="F:ATP binding"/>
    <property type="evidence" value="ECO:0007669"/>
    <property type="project" value="InterPro"/>
</dbReference>
<dbReference type="Pfam" id="PF13335">
    <property type="entry name" value="Mg_chelatase_C"/>
    <property type="match status" value="1"/>
</dbReference>
<dbReference type="InterPro" id="IPR003593">
    <property type="entry name" value="AAA+_ATPase"/>
</dbReference>
<keyword evidence="4" id="KW-1185">Reference proteome</keyword>
<dbReference type="Proteomes" id="UP001178354">
    <property type="component" value="Unassembled WGS sequence"/>
</dbReference>
<dbReference type="AlphaFoldDB" id="A0AAW8B252"/>
<dbReference type="NCBIfam" id="TIGR00368">
    <property type="entry name" value="YifB family Mg chelatase-like AAA ATPase"/>
    <property type="match status" value="1"/>
</dbReference>
<dbReference type="PANTHER" id="PTHR32039:SF7">
    <property type="entry name" value="COMPETENCE PROTEIN COMM"/>
    <property type="match status" value="1"/>
</dbReference>
<reference evidence="3" key="2">
    <citation type="submission" date="2023-08" db="EMBL/GenBank/DDBJ databases">
        <authorList>
            <person name="Luo J."/>
        </authorList>
    </citation>
    <scope>NUCLEOTIDE SEQUENCE</scope>
    <source>
        <strain evidence="3">DSM 25064</strain>
    </source>
</reference>
<dbReference type="NCBIfam" id="NF007365">
    <property type="entry name" value="PRK09862.1"/>
    <property type="match status" value="1"/>
</dbReference>
<comment type="similarity">
    <text evidence="1">Belongs to the Mg-chelatase subunits D/I family. ComM subfamily.</text>
</comment>
<organism evidence="3 4">
    <name type="scientific">Porticoccus litoralis</name>
    <dbReference type="NCBI Taxonomy" id="434086"/>
    <lineage>
        <taxon>Bacteria</taxon>
        <taxon>Pseudomonadati</taxon>
        <taxon>Pseudomonadota</taxon>
        <taxon>Gammaproteobacteria</taxon>
        <taxon>Cellvibrionales</taxon>
        <taxon>Porticoccaceae</taxon>
        <taxon>Porticoccus</taxon>
    </lineage>
</organism>
<gene>
    <name evidence="3" type="ORF">Q8A57_04985</name>
</gene>
<dbReference type="InterPro" id="IPR004482">
    <property type="entry name" value="Mg_chelat-rel"/>
</dbReference>
<dbReference type="SUPFAM" id="SSF54211">
    <property type="entry name" value="Ribosomal protein S5 domain 2-like"/>
    <property type="match status" value="1"/>
</dbReference>
<dbReference type="InterPro" id="IPR027417">
    <property type="entry name" value="P-loop_NTPase"/>
</dbReference>
<accession>A0AAW8B252</accession>
<dbReference type="SUPFAM" id="SSF52540">
    <property type="entry name" value="P-loop containing nucleoside triphosphate hydrolases"/>
    <property type="match status" value="1"/>
</dbReference>
<dbReference type="RefSeq" id="WP_305169887.1">
    <property type="nucleotide sequence ID" value="NZ_JAUUUU010000002.1"/>
</dbReference>
<dbReference type="InterPro" id="IPR025158">
    <property type="entry name" value="Mg_chelat-rel_C"/>
</dbReference>
<proteinExistence type="inferred from homology"/>
<dbReference type="Gene3D" id="3.40.50.300">
    <property type="entry name" value="P-loop containing nucleotide triphosphate hydrolases"/>
    <property type="match status" value="1"/>
</dbReference>
<sequence length="497" mass="53514">MALAIVHSRAKIGVDAPSVTIEVHLSNGLPGLTIVGMPETAVRESKDRVRSALLNSHFEFPARRITINLAPADLPKEGGRFDLAIALGILAASEQLPAEQLADTEVIGELALSGELRSIDGVLPTALACARAGKSLIAPIGNASEAALSKNTVVYGAQHLLEVCAHLNGKQPLVPSTTSIPGSIDVPAGDISDIVGQHQAKRALEIAAAGGHNLLFKGPPGTGKTMLASRLPSILPPLSADELLEVAAIHSVAGLGLRSALSQPPFRSPHHTASATALVGGGSVPRPGEISLAHHGVLFLDELPEFPRKVLEVLREPLQSGEIMISRVQAQTRYPARFQLVAAMNPCPCGYQGSERCRCTPDQVRRYREKISGPLLDRVDLQVDVPALPSKELMQGNPESERSDVVRQRVTLARDKQRQRNNVLNSQLSSQQLQRYCPLQADQKQLLQRASERMDLSARAIHRVLKVARTIADLESSETIEVTHLSEALSYRYKFSH</sequence>
<evidence type="ECO:0000313" key="3">
    <source>
        <dbReference type="EMBL" id="MDP1520319.1"/>
    </source>
</evidence>
<evidence type="ECO:0000256" key="1">
    <source>
        <dbReference type="ARBA" id="ARBA00006354"/>
    </source>
</evidence>
<dbReference type="CDD" id="cd00009">
    <property type="entry name" value="AAA"/>
    <property type="match status" value="1"/>
</dbReference>
<dbReference type="SMART" id="SM00382">
    <property type="entry name" value="AAA"/>
    <property type="match status" value="1"/>
</dbReference>
<protein>
    <submittedName>
        <fullName evidence="3">YifB family Mg chelatase-like AAA ATPase</fullName>
    </submittedName>
</protein>
<feature type="domain" description="AAA+ ATPase" evidence="2">
    <location>
        <begin position="210"/>
        <end position="389"/>
    </location>
</feature>
<dbReference type="InterPro" id="IPR045006">
    <property type="entry name" value="CHLI-like"/>
</dbReference>
<evidence type="ECO:0000259" key="2">
    <source>
        <dbReference type="SMART" id="SM00382"/>
    </source>
</evidence>